<dbReference type="EMBL" id="BAABKN010000034">
    <property type="protein sequence ID" value="GAA4757382.1"/>
    <property type="molecule type" value="Genomic_DNA"/>
</dbReference>
<evidence type="ECO:0000313" key="3">
    <source>
        <dbReference type="Proteomes" id="UP001499882"/>
    </source>
</evidence>
<feature type="region of interest" description="Disordered" evidence="1">
    <location>
        <begin position="216"/>
        <end position="237"/>
    </location>
</feature>
<proteinExistence type="predicted"/>
<sequence length="237" mass="26270">MLARGTLDRSVGLWGALSAHYGAGPVSPIRAADPTSNSGSTVRPLRQTASMNDIVPWLLGPAGIVLGWWLNQRTLRGNAERQVQQAHEASERQRVLDAVALARDTASLIRSLLHGIHIKAQYRQAPHGFTEMMDEFNRTRDAYRNAVLALRILGPSWSVEGAERLDVEINKFAELAFTMQKGIKSEHMTAVNSGLPELDRMLREYIATVSEHYNAAPAELPPQPDMETEGRWKPIEG</sequence>
<comment type="caution">
    <text evidence="2">The sequence shown here is derived from an EMBL/GenBank/DDBJ whole genome shotgun (WGS) entry which is preliminary data.</text>
</comment>
<feature type="compositionally biased region" description="Basic and acidic residues" evidence="1">
    <location>
        <begin position="228"/>
        <end position="237"/>
    </location>
</feature>
<protein>
    <submittedName>
        <fullName evidence="2">Uncharacterized protein</fullName>
    </submittedName>
</protein>
<evidence type="ECO:0000256" key="1">
    <source>
        <dbReference type="SAM" id="MobiDB-lite"/>
    </source>
</evidence>
<name>A0ABP8ZIP0_9ACTN</name>
<gene>
    <name evidence="2" type="ORF">GCM10023350_48730</name>
</gene>
<keyword evidence="3" id="KW-1185">Reference proteome</keyword>
<evidence type="ECO:0000313" key="2">
    <source>
        <dbReference type="EMBL" id="GAA4757382.1"/>
    </source>
</evidence>
<organism evidence="2 3">
    <name type="scientific">Nocardioides endophyticus</name>
    <dbReference type="NCBI Taxonomy" id="1353775"/>
    <lineage>
        <taxon>Bacteria</taxon>
        <taxon>Bacillati</taxon>
        <taxon>Actinomycetota</taxon>
        <taxon>Actinomycetes</taxon>
        <taxon>Propionibacteriales</taxon>
        <taxon>Nocardioidaceae</taxon>
        <taxon>Nocardioides</taxon>
    </lineage>
</organism>
<reference evidence="3" key="1">
    <citation type="journal article" date="2019" name="Int. J. Syst. Evol. Microbiol.">
        <title>The Global Catalogue of Microorganisms (GCM) 10K type strain sequencing project: providing services to taxonomists for standard genome sequencing and annotation.</title>
        <authorList>
            <consortium name="The Broad Institute Genomics Platform"/>
            <consortium name="The Broad Institute Genome Sequencing Center for Infectious Disease"/>
            <person name="Wu L."/>
            <person name="Ma J."/>
        </authorList>
    </citation>
    <scope>NUCLEOTIDE SEQUENCE [LARGE SCALE GENOMIC DNA]</scope>
    <source>
        <strain evidence="3">JCM 18532</strain>
    </source>
</reference>
<dbReference type="Proteomes" id="UP001499882">
    <property type="component" value="Unassembled WGS sequence"/>
</dbReference>
<accession>A0ABP8ZIP0</accession>